<accession>A0A433CY82</accession>
<dbReference type="InterPro" id="IPR041698">
    <property type="entry name" value="Methyltransf_25"/>
</dbReference>
<proteinExistence type="predicted"/>
<dbReference type="EMBL" id="RBNI01010738">
    <property type="protein sequence ID" value="RUP43543.1"/>
    <property type="molecule type" value="Genomic_DNA"/>
</dbReference>
<evidence type="ECO:0000313" key="2">
    <source>
        <dbReference type="EMBL" id="RUP43543.1"/>
    </source>
</evidence>
<dbReference type="OrthoDB" id="2013972at2759"/>
<dbReference type="Pfam" id="PF13649">
    <property type="entry name" value="Methyltransf_25"/>
    <property type="match status" value="1"/>
</dbReference>
<reference evidence="2 3" key="1">
    <citation type="journal article" date="2018" name="New Phytol.">
        <title>Phylogenomics of Endogonaceae and evolution of mycorrhizas within Mucoromycota.</title>
        <authorList>
            <person name="Chang Y."/>
            <person name="Desiro A."/>
            <person name="Na H."/>
            <person name="Sandor L."/>
            <person name="Lipzen A."/>
            <person name="Clum A."/>
            <person name="Barry K."/>
            <person name="Grigoriev I.V."/>
            <person name="Martin F.M."/>
            <person name="Stajich J.E."/>
            <person name="Smith M.E."/>
            <person name="Bonito G."/>
            <person name="Spatafora J.W."/>
        </authorList>
    </citation>
    <scope>NUCLEOTIDE SEQUENCE [LARGE SCALE GENOMIC DNA]</scope>
    <source>
        <strain evidence="2 3">GMNB39</strain>
    </source>
</reference>
<dbReference type="SUPFAM" id="SSF53335">
    <property type="entry name" value="S-adenosyl-L-methionine-dependent methyltransferases"/>
    <property type="match status" value="1"/>
</dbReference>
<dbReference type="Proteomes" id="UP000268093">
    <property type="component" value="Unassembled WGS sequence"/>
</dbReference>
<name>A0A433CY82_9FUNG</name>
<keyword evidence="2" id="KW-0808">Transferase</keyword>
<dbReference type="GO" id="GO:0032259">
    <property type="term" value="P:methylation"/>
    <property type="evidence" value="ECO:0007669"/>
    <property type="project" value="UniProtKB-KW"/>
</dbReference>
<evidence type="ECO:0000313" key="3">
    <source>
        <dbReference type="Proteomes" id="UP000268093"/>
    </source>
</evidence>
<dbReference type="InterPro" id="IPR029063">
    <property type="entry name" value="SAM-dependent_MTases_sf"/>
</dbReference>
<protein>
    <submittedName>
        <fullName evidence="2">S-adenosyl-L-methionine-dependent methyltransferase</fullName>
    </submittedName>
</protein>
<sequence>MGQKISTLHVKLDRRARRKTVPLGASKIPTMVANSCTPSPARKDEYKWIDRRGYREGGNPKYALPTDRAEAARMNARHYQLRYIFQRDYQAPITEDLQNGINVLDVGCGTGIWSTEMASQYPASTFIGTDIVGLFKGTVAPSNCTFVLANTVKGLPFPDNTFDFVFQRASSMCFTVKEWPVVLKELVRVTKPGGIVELLDDAIWIHNSGPVTEAMCKNLDNVMAYRDIKFDLTTRLDPLLGAAGLKNVQHEYHSVPIGWGPTQEEFKDNIILFFQASVPVMRLALGISSTEMSQRIEVIARELNGVQKSFMNFDSYIGIKPAATESESENEVEAHTDYLPKDDATQQSVTLPSTGWRALRGMRGPAITNGLALVHRVSIISCWSCAKYPLDGGLGRFMEPVKYSKHAMKFAIVMMES</sequence>
<dbReference type="CDD" id="cd02440">
    <property type="entry name" value="AdoMet_MTases"/>
    <property type="match status" value="1"/>
</dbReference>
<evidence type="ECO:0000259" key="1">
    <source>
        <dbReference type="Pfam" id="PF13649"/>
    </source>
</evidence>
<organism evidence="2 3">
    <name type="scientific">Jimgerdemannia flammicorona</name>
    <dbReference type="NCBI Taxonomy" id="994334"/>
    <lineage>
        <taxon>Eukaryota</taxon>
        <taxon>Fungi</taxon>
        <taxon>Fungi incertae sedis</taxon>
        <taxon>Mucoromycota</taxon>
        <taxon>Mucoromycotina</taxon>
        <taxon>Endogonomycetes</taxon>
        <taxon>Endogonales</taxon>
        <taxon>Endogonaceae</taxon>
        <taxon>Jimgerdemannia</taxon>
    </lineage>
</organism>
<comment type="caution">
    <text evidence="2">The sequence shown here is derived from an EMBL/GenBank/DDBJ whole genome shotgun (WGS) entry which is preliminary data.</text>
</comment>
<dbReference type="Gene3D" id="3.40.50.150">
    <property type="entry name" value="Vaccinia Virus protein VP39"/>
    <property type="match status" value="1"/>
</dbReference>
<keyword evidence="2" id="KW-0489">Methyltransferase</keyword>
<dbReference type="PANTHER" id="PTHR43591">
    <property type="entry name" value="METHYLTRANSFERASE"/>
    <property type="match status" value="1"/>
</dbReference>
<gene>
    <name evidence="2" type="ORF">BC936DRAFT_137029</name>
</gene>
<keyword evidence="3" id="KW-1185">Reference proteome</keyword>
<feature type="domain" description="Methyltransferase" evidence="1">
    <location>
        <begin position="103"/>
        <end position="194"/>
    </location>
</feature>
<dbReference type="AlphaFoldDB" id="A0A433CY82"/>
<dbReference type="PANTHER" id="PTHR43591:SF24">
    <property type="entry name" value="2-METHOXY-6-POLYPRENYL-1,4-BENZOQUINOL METHYLASE, MITOCHONDRIAL"/>
    <property type="match status" value="1"/>
</dbReference>
<dbReference type="GO" id="GO:0008168">
    <property type="term" value="F:methyltransferase activity"/>
    <property type="evidence" value="ECO:0007669"/>
    <property type="project" value="UniProtKB-KW"/>
</dbReference>